<organism evidence="2">
    <name type="scientific">uncultured Chloroflexia bacterium</name>
    <dbReference type="NCBI Taxonomy" id="1672391"/>
    <lineage>
        <taxon>Bacteria</taxon>
        <taxon>Bacillati</taxon>
        <taxon>Chloroflexota</taxon>
        <taxon>Chloroflexia</taxon>
        <taxon>environmental samples</taxon>
    </lineage>
</organism>
<reference evidence="2" key="1">
    <citation type="submission" date="2020-02" db="EMBL/GenBank/DDBJ databases">
        <authorList>
            <person name="Meier V. D."/>
        </authorList>
    </citation>
    <scope>NUCLEOTIDE SEQUENCE</scope>
    <source>
        <strain evidence="2">AVDCRST_MAG93</strain>
    </source>
</reference>
<accession>A0A6J4I492</accession>
<dbReference type="AlphaFoldDB" id="A0A6J4I492"/>
<feature type="compositionally biased region" description="Acidic residues" evidence="1">
    <location>
        <begin position="21"/>
        <end position="31"/>
    </location>
</feature>
<gene>
    <name evidence="2" type="ORF">AVDCRST_MAG93-1341</name>
</gene>
<dbReference type="EMBL" id="CADCTR010000455">
    <property type="protein sequence ID" value="CAA9241416.1"/>
    <property type="molecule type" value="Genomic_DNA"/>
</dbReference>
<evidence type="ECO:0000313" key="2">
    <source>
        <dbReference type="EMBL" id="CAA9241416.1"/>
    </source>
</evidence>
<feature type="region of interest" description="Disordered" evidence="1">
    <location>
        <begin position="1"/>
        <end position="41"/>
    </location>
</feature>
<proteinExistence type="predicted"/>
<protein>
    <submittedName>
        <fullName evidence="2">Uncharacterized protein</fullName>
    </submittedName>
</protein>
<evidence type="ECO:0000256" key="1">
    <source>
        <dbReference type="SAM" id="MobiDB-lite"/>
    </source>
</evidence>
<name>A0A6J4I492_9CHLR</name>
<feature type="non-terminal residue" evidence="2">
    <location>
        <position position="1"/>
    </location>
</feature>
<sequence length="41" mass="4517">GRRIELRPSHSGTCLDQIPLEPDEGAEDVEEQLATRRGGVE</sequence>